<dbReference type="GeneID" id="106476110"/>
<sequence length="415" mass="46633">MWIPLVTLVVCCKRHTVEKSQHENTGYLWSRLGKSSQKELASVRKTLVILGTGWGSYSVLKSINKQLYDVIVVSPRNHFLFTPLLCSTTTGTLEFRSIIEPVRNSGFRQTNHFHQAEATSVDLNKKQLTCSSVFHPYLTYTLNYDKLVIGVGALNNTFNVRGVNEHAFFLKELSHARQIRNRILSNFELAVQPEIDEEEQKRLLHTVIVGGGPTGVEFGAELYDFFVQDVSRLYRKCEKLVQVTLIESNKILSSFDKRLQSYAEKKIKERDRFNLVQSSVTEVKTNSVTLADGKILPCGLVVWSTGLAPRPFTHSIDVPKNKQGQILTNEYLQVLGDSSGSAYALGDCAEIRKLPLPCTAQVAERQGRYLAHCLNNVTSVNQLQPFQFKSMGMLAYIGGYKALSDLPEVKLQGKI</sequence>
<comment type="similarity">
    <text evidence="1">Belongs to the NADH dehydrogenase family.</text>
</comment>
<organism evidence="7 8">
    <name type="scientific">Limulus polyphemus</name>
    <name type="common">Atlantic horseshoe crab</name>
    <dbReference type="NCBI Taxonomy" id="6850"/>
    <lineage>
        <taxon>Eukaryota</taxon>
        <taxon>Metazoa</taxon>
        <taxon>Ecdysozoa</taxon>
        <taxon>Arthropoda</taxon>
        <taxon>Chelicerata</taxon>
        <taxon>Merostomata</taxon>
        <taxon>Xiphosura</taxon>
        <taxon>Limulidae</taxon>
        <taxon>Limulus</taxon>
    </lineage>
</organism>
<feature type="domain" description="FAD/NAD(P)-binding" evidence="6">
    <location>
        <begin position="46"/>
        <end position="367"/>
    </location>
</feature>
<dbReference type="PANTHER" id="PTHR43706">
    <property type="entry name" value="NADH DEHYDROGENASE"/>
    <property type="match status" value="1"/>
</dbReference>
<evidence type="ECO:0000313" key="7">
    <source>
        <dbReference type="Proteomes" id="UP000694941"/>
    </source>
</evidence>
<protein>
    <submittedName>
        <fullName evidence="8">Internal alternative NAD(P)H-ubiquinone oxidoreductase A1, mitochondrial-like</fullName>
    </submittedName>
</protein>
<keyword evidence="7" id="KW-1185">Reference proteome</keyword>
<dbReference type="InterPro" id="IPR045024">
    <property type="entry name" value="NDH-2"/>
</dbReference>
<name>A0ABM1RWL6_LIMPO</name>
<evidence type="ECO:0000313" key="8">
    <source>
        <dbReference type="RefSeq" id="XP_022235771.1"/>
    </source>
</evidence>
<dbReference type="PRINTS" id="PR00368">
    <property type="entry name" value="FADPNR"/>
</dbReference>
<gene>
    <name evidence="8" type="primary">LOC106476110</name>
</gene>
<dbReference type="InterPro" id="IPR036188">
    <property type="entry name" value="FAD/NAD-bd_sf"/>
</dbReference>
<proteinExistence type="inferred from homology"/>
<dbReference type="SUPFAM" id="SSF51905">
    <property type="entry name" value="FAD/NAD(P)-binding domain"/>
    <property type="match status" value="2"/>
</dbReference>
<evidence type="ECO:0000256" key="3">
    <source>
        <dbReference type="ARBA" id="ARBA00022827"/>
    </source>
</evidence>
<keyword evidence="2" id="KW-0285">Flavoprotein</keyword>
<evidence type="ECO:0000259" key="6">
    <source>
        <dbReference type="Pfam" id="PF07992"/>
    </source>
</evidence>
<keyword evidence="4" id="KW-0560">Oxidoreductase</keyword>
<evidence type="ECO:0000256" key="4">
    <source>
        <dbReference type="ARBA" id="ARBA00023002"/>
    </source>
</evidence>
<dbReference type="Proteomes" id="UP000694941">
    <property type="component" value="Unplaced"/>
</dbReference>
<dbReference type="PANTHER" id="PTHR43706:SF13">
    <property type="entry name" value="NADH DEHYDROGENASE-RELATED"/>
    <property type="match status" value="1"/>
</dbReference>
<reference evidence="8" key="1">
    <citation type="submission" date="2025-08" db="UniProtKB">
        <authorList>
            <consortium name="RefSeq"/>
        </authorList>
    </citation>
    <scope>IDENTIFICATION</scope>
    <source>
        <tissue evidence="8">Muscle</tissue>
    </source>
</reference>
<dbReference type="Gene3D" id="3.50.50.100">
    <property type="match status" value="1"/>
</dbReference>
<dbReference type="Pfam" id="PF07992">
    <property type="entry name" value="Pyr_redox_2"/>
    <property type="match status" value="1"/>
</dbReference>
<evidence type="ECO:0000256" key="2">
    <source>
        <dbReference type="ARBA" id="ARBA00022630"/>
    </source>
</evidence>
<accession>A0ABM1RWL6</accession>
<evidence type="ECO:0000256" key="1">
    <source>
        <dbReference type="ARBA" id="ARBA00005272"/>
    </source>
</evidence>
<dbReference type="RefSeq" id="XP_022235771.1">
    <property type="nucleotide sequence ID" value="XM_022380063.1"/>
</dbReference>
<keyword evidence="5" id="KW-0520">NAD</keyword>
<evidence type="ECO:0000256" key="5">
    <source>
        <dbReference type="ARBA" id="ARBA00023027"/>
    </source>
</evidence>
<keyword evidence="3" id="KW-0274">FAD</keyword>
<dbReference type="InterPro" id="IPR023753">
    <property type="entry name" value="FAD/NAD-binding_dom"/>
</dbReference>